<organism evidence="3 4">
    <name type="scientific">Bombilactobacillus apium</name>
    <dbReference type="NCBI Taxonomy" id="2675299"/>
    <lineage>
        <taxon>Bacteria</taxon>
        <taxon>Bacillati</taxon>
        <taxon>Bacillota</taxon>
        <taxon>Bacilli</taxon>
        <taxon>Lactobacillales</taxon>
        <taxon>Lactobacillaceae</taxon>
        <taxon>Bombilactobacillus</taxon>
    </lineage>
</organism>
<dbReference type="PROSITE" id="PS50943">
    <property type="entry name" value="HTH_CROC1"/>
    <property type="match status" value="1"/>
</dbReference>
<dbReference type="Pfam" id="PF01381">
    <property type="entry name" value="HTH_3"/>
    <property type="match status" value="1"/>
</dbReference>
<evidence type="ECO:0000259" key="2">
    <source>
        <dbReference type="PROSITE" id="PS50943"/>
    </source>
</evidence>
<dbReference type="SUPFAM" id="SSF47413">
    <property type="entry name" value="lambda repressor-like DNA-binding domains"/>
    <property type="match status" value="1"/>
</dbReference>
<dbReference type="CDD" id="cd00093">
    <property type="entry name" value="HTH_XRE"/>
    <property type="match status" value="1"/>
</dbReference>
<accession>A0A850R9D3</accession>
<evidence type="ECO:0000313" key="3">
    <source>
        <dbReference type="EMBL" id="NVY97135.1"/>
    </source>
</evidence>
<proteinExistence type="predicted"/>
<evidence type="ECO:0000256" key="1">
    <source>
        <dbReference type="ARBA" id="ARBA00023125"/>
    </source>
</evidence>
<feature type="domain" description="HTH cro/C1-type" evidence="2">
    <location>
        <begin position="7"/>
        <end position="61"/>
    </location>
</feature>
<dbReference type="Proteomes" id="UP000563523">
    <property type="component" value="Unassembled WGS sequence"/>
</dbReference>
<comment type="caution">
    <text evidence="3">The sequence shown here is derived from an EMBL/GenBank/DDBJ whole genome shotgun (WGS) entry which is preliminary data.</text>
</comment>
<dbReference type="PANTHER" id="PTHR46558:SF15">
    <property type="entry name" value="HELIX-TURN-HELIX DOMAIN PROTEIN"/>
    <property type="match status" value="1"/>
</dbReference>
<dbReference type="AlphaFoldDB" id="A0A850R9D3"/>
<dbReference type="RefSeq" id="WP_176943301.1">
    <property type="nucleotide sequence ID" value="NZ_JABZEC010000010.1"/>
</dbReference>
<dbReference type="PANTHER" id="PTHR46558">
    <property type="entry name" value="TRACRIPTIONAL REGULATORY PROTEIN-RELATED-RELATED"/>
    <property type="match status" value="1"/>
</dbReference>
<evidence type="ECO:0000313" key="4">
    <source>
        <dbReference type="Proteomes" id="UP000563523"/>
    </source>
</evidence>
<dbReference type="InterPro" id="IPR001387">
    <property type="entry name" value="Cro/C1-type_HTH"/>
</dbReference>
<keyword evidence="4" id="KW-1185">Reference proteome</keyword>
<dbReference type="Gene3D" id="1.10.260.40">
    <property type="entry name" value="lambda repressor-like DNA-binding domains"/>
    <property type="match status" value="1"/>
</dbReference>
<sequence>MELAQNLKKYRKLAQLSQQEVADSLQISRQSISKWENGTHLPDLHNIQRLGKLYQVSLDELINGKVQNGPLASNDESALLFIITRI</sequence>
<reference evidence="3 4" key="1">
    <citation type="submission" date="2020-06" db="EMBL/GenBank/DDBJ databases">
        <authorList>
            <person name="Kang J."/>
        </authorList>
    </citation>
    <scope>NUCLEOTIDE SEQUENCE [LARGE SCALE GENOMIC DNA]</scope>
    <source>
        <strain evidence="3 4">DCY120</strain>
    </source>
</reference>
<protein>
    <submittedName>
        <fullName evidence="3">Helix-turn-helix transcriptional regulator</fullName>
    </submittedName>
</protein>
<dbReference type="EMBL" id="JABZEC010000010">
    <property type="protein sequence ID" value="NVY97135.1"/>
    <property type="molecule type" value="Genomic_DNA"/>
</dbReference>
<gene>
    <name evidence="3" type="ORF">HU830_08375</name>
</gene>
<dbReference type="SMART" id="SM00530">
    <property type="entry name" value="HTH_XRE"/>
    <property type="match status" value="1"/>
</dbReference>
<dbReference type="InterPro" id="IPR010982">
    <property type="entry name" value="Lambda_DNA-bd_dom_sf"/>
</dbReference>
<name>A0A850R9D3_9LACO</name>
<dbReference type="GO" id="GO:0003677">
    <property type="term" value="F:DNA binding"/>
    <property type="evidence" value="ECO:0007669"/>
    <property type="project" value="UniProtKB-KW"/>
</dbReference>
<keyword evidence="1" id="KW-0238">DNA-binding</keyword>